<keyword evidence="3" id="KW-1185">Reference proteome</keyword>
<protein>
    <submittedName>
        <fullName evidence="2">Uncharacterized protein</fullName>
    </submittedName>
</protein>
<evidence type="ECO:0000313" key="2">
    <source>
        <dbReference type="EMBL" id="TID15251.1"/>
    </source>
</evidence>
<sequence length="185" mass="20386">MLAKETSELRTKNGMLRENIKKAEEIAAADQEEKSVLREEVKGLWKKIGLLEESLHGSREFIERSFGVIAAGAGVDISSVAMFSRSEISQCVDDTGVNAAEEVETEIMPGVQVEVPIPEEEGCDMSILVGLPVDQDGKMRTLKGDVVGEVFEGDVDRIYSRSLTCNRRGEFKNKKKKIVGRAQLV</sequence>
<evidence type="ECO:0000256" key="1">
    <source>
        <dbReference type="SAM" id="Coils"/>
    </source>
</evidence>
<dbReference type="Pfam" id="PF12396">
    <property type="entry name" value="DUF3659"/>
    <property type="match status" value="1"/>
</dbReference>
<accession>A0A4Z1NKK6</accession>
<dbReference type="EMBL" id="SNSC02000021">
    <property type="protein sequence ID" value="TID15251.1"/>
    <property type="molecule type" value="Genomic_DNA"/>
</dbReference>
<feature type="coiled-coil region" evidence="1">
    <location>
        <begin position="13"/>
        <end position="40"/>
    </location>
</feature>
<name>A0A4Z1NKK6_9PEZI</name>
<reference evidence="2 3" key="1">
    <citation type="submission" date="2019-04" db="EMBL/GenBank/DDBJ databases">
        <title>High contiguity whole genome sequence and gene annotation resource for two Venturia nashicola isolates.</title>
        <authorList>
            <person name="Prokchorchik M."/>
            <person name="Won K."/>
            <person name="Lee Y."/>
            <person name="Choi E.D."/>
            <person name="Segonzac C."/>
            <person name="Sohn K.H."/>
        </authorList>
    </citation>
    <scope>NUCLEOTIDE SEQUENCE [LARGE SCALE GENOMIC DNA]</scope>
    <source>
        <strain evidence="2 3">PRI2</strain>
    </source>
</reference>
<organism evidence="2 3">
    <name type="scientific">Venturia nashicola</name>
    <dbReference type="NCBI Taxonomy" id="86259"/>
    <lineage>
        <taxon>Eukaryota</taxon>
        <taxon>Fungi</taxon>
        <taxon>Dikarya</taxon>
        <taxon>Ascomycota</taxon>
        <taxon>Pezizomycotina</taxon>
        <taxon>Dothideomycetes</taxon>
        <taxon>Pleosporomycetidae</taxon>
        <taxon>Venturiales</taxon>
        <taxon>Venturiaceae</taxon>
        <taxon>Venturia</taxon>
    </lineage>
</organism>
<comment type="caution">
    <text evidence="2">The sequence shown here is derived from an EMBL/GenBank/DDBJ whole genome shotgun (WGS) entry which is preliminary data.</text>
</comment>
<evidence type="ECO:0000313" key="3">
    <source>
        <dbReference type="Proteomes" id="UP000298493"/>
    </source>
</evidence>
<dbReference type="STRING" id="86259.A0A4Z1NKK6"/>
<dbReference type="Proteomes" id="UP000298493">
    <property type="component" value="Unassembled WGS sequence"/>
</dbReference>
<dbReference type="AlphaFoldDB" id="A0A4Z1NKK6"/>
<proteinExistence type="predicted"/>
<keyword evidence="1" id="KW-0175">Coiled coil</keyword>
<dbReference type="InterPro" id="IPR022124">
    <property type="entry name" value="DUF3659"/>
</dbReference>
<gene>
    <name evidence="2" type="ORF">E6O75_ATG08504</name>
</gene>